<dbReference type="SUPFAM" id="SSF53474">
    <property type="entry name" value="alpha/beta-Hydrolases"/>
    <property type="match status" value="1"/>
</dbReference>
<dbReference type="Gene3D" id="1.25.40.10">
    <property type="entry name" value="Tetratricopeptide repeat domain"/>
    <property type="match status" value="1"/>
</dbReference>
<proteinExistence type="predicted"/>
<protein>
    <submittedName>
        <fullName evidence="1">Alpha/beta hydrolase</fullName>
    </submittedName>
</protein>
<organism evidence="1 2">
    <name type="scientific">Flavobacterium arcticum</name>
    <dbReference type="NCBI Taxonomy" id="1784713"/>
    <lineage>
        <taxon>Bacteria</taxon>
        <taxon>Pseudomonadati</taxon>
        <taxon>Bacteroidota</taxon>
        <taxon>Flavobacteriia</taxon>
        <taxon>Flavobacteriales</taxon>
        <taxon>Flavobacteriaceae</taxon>
        <taxon>Flavobacterium</taxon>
    </lineage>
</organism>
<gene>
    <name evidence="1" type="ORF">DVK85_06015</name>
</gene>
<dbReference type="Proteomes" id="UP000253951">
    <property type="component" value="Chromosome"/>
</dbReference>
<dbReference type="InterPro" id="IPR050583">
    <property type="entry name" value="Mycobacterial_A85_antigen"/>
</dbReference>
<dbReference type="Pfam" id="PF00756">
    <property type="entry name" value="Esterase"/>
    <property type="match status" value="1"/>
</dbReference>
<dbReference type="PANTHER" id="PTHR48098">
    <property type="entry name" value="ENTEROCHELIN ESTERASE-RELATED"/>
    <property type="match status" value="1"/>
</dbReference>
<reference evidence="1 2" key="1">
    <citation type="submission" date="2018-07" db="EMBL/GenBank/DDBJ databases">
        <title>Complete genome sequence of Flavobacterium arcticum type strain SM1502T.</title>
        <authorList>
            <person name="Li Y."/>
            <person name="Li D.-D."/>
        </authorList>
    </citation>
    <scope>NUCLEOTIDE SEQUENCE [LARGE SCALE GENOMIC DNA]</scope>
    <source>
        <strain evidence="1 2">SM1502</strain>
    </source>
</reference>
<dbReference type="PANTHER" id="PTHR48098:SF6">
    <property type="entry name" value="FERRI-BACILLIBACTIN ESTERASE BESA"/>
    <property type="match status" value="1"/>
</dbReference>
<dbReference type="KEGG" id="fat:DVK85_06015"/>
<keyword evidence="1" id="KW-0378">Hydrolase</keyword>
<dbReference type="RefSeq" id="WP_114677575.1">
    <property type="nucleotide sequence ID" value="NZ_CP031188.1"/>
</dbReference>
<name>A0A345HB56_9FLAO</name>
<sequence length="382" mass="44014">MKFKHLLLILLVSCSLYSQKIQEDVPSRVFNDTKVVTVVTPALYEENEEKLYPLLILLDGEYLVDPFEGILSYTSYWDDLPQVIIVGINHDGAEGREFDTQTYKSTGLPEGQGDQFYQFVANELIPYMEKNYRVAPFKVVAGHNLTAGFLNFFLYREKPVFNAYVSFSPILPFEMEKRVPQALKDVKKSTYYYMATASGDVKKIKQKIDTLNVNIQAVENPKLKYKFEEFEGASHYSLVALGIPNSLYFIFSEYQPISSKEYEEKIVTLPSGYVDYLKNKYDAIRNDLGIKIPVRLNDFKAIEAAIMKNAAYDELEDLADMARDDYPKMIIGEYYQGLHHEMKGETRKAIRSYLKGYNYADIGDYTKDLIIEKAETLKHLVE</sequence>
<evidence type="ECO:0000313" key="2">
    <source>
        <dbReference type="Proteomes" id="UP000253951"/>
    </source>
</evidence>
<keyword evidence="2" id="KW-1185">Reference proteome</keyword>
<evidence type="ECO:0000313" key="1">
    <source>
        <dbReference type="EMBL" id="AXG73816.1"/>
    </source>
</evidence>
<dbReference type="EMBL" id="CP031188">
    <property type="protein sequence ID" value="AXG73816.1"/>
    <property type="molecule type" value="Genomic_DNA"/>
</dbReference>
<accession>A0A345HB56</accession>
<dbReference type="Gene3D" id="3.40.50.1820">
    <property type="entry name" value="alpha/beta hydrolase"/>
    <property type="match status" value="1"/>
</dbReference>
<dbReference type="OrthoDB" id="1142077at2"/>
<dbReference type="AlphaFoldDB" id="A0A345HB56"/>
<dbReference type="InterPro" id="IPR029058">
    <property type="entry name" value="AB_hydrolase_fold"/>
</dbReference>
<dbReference type="InterPro" id="IPR011990">
    <property type="entry name" value="TPR-like_helical_dom_sf"/>
</dbReference>
<dbReference type="GO" id="GO:0016787">
    <property type="term" value="F:hydrolase activity"/>
    <property type="evidence" value="ECO:0007669"/>
    <property type="project" value="UniProtKB-KW"/>
</dbReference>
<dbReference type="InterPro" id="IPR000801">
    <property type="entry name" value="Esterase-like"/>
</dbReference>